<feature type="domain" description="Nudix hydrolase" evidence="7">
    <location>
        <begin position="66"/>
        <end position="198"/>
    </location>
</feature>
<dbReference type="Proteomes" id="UP001055102">
    <property type="component" value="Unassembled WGS sequence"/>
</dbReference>
<sequence length="230" mass="24457">MTAAEEILEESAGDLAEALDPLGVFLARAGRCLSALAPAPGAPLANPQGDHSLDPNPDAVRPALPYRSAAVLVPVIARERGLHIVLTQRAAHLRDHSGQVAFPGGKIEPGDPDPAAAALREAGEEIGLSPDAVRVLGYLDPYLSATGFLVVPVVALVAEGTRFVPDPAEVAEVFEVPLDFLLDASRYGLNSRLWQGRTRYYYALPFEGRVIWGVTAGILNNLRERLAAAR</sequence>
<dbReference type="EMBL" id="BPQR01000001">
    <property type="protein sequence ID" value="GJE04810.1"/>
    <property type="molecule type" value="Genomic_DNA"/>
</dbReference>
<dbReference type="RefSeq" id="WP_238273531.1">
    <property type="nucleotide sequence ID" value="NZ_BPQR01000001.1"/>
</dbReference>
<accession>A0ABQ4SQM2</accession>
<evidence type="ECO:0000256" key="1">
    <source>
        <dbReference type="ARBA" id="ARBA00001936"/>
    </source>
</evidence>
<keyword evidence="3" id="KW-0479">Metal-binding</keyword>
<reference evidence="8" key="2">
    <citation type="submission" date="2021-08" db="EMBL/GenBank/DDBJ databases">
        <authorList>
            <person name="Tani A."/>
            <person name="Ola A."/>
            <person name="Ogura Y."/>
            <person name="Katsura K."/>
            <person name="Hayashi T."/>
        </authorList>
    </citation>
    <scope>NUCLEOTIDE SEQUENCE</scope>
    <source>
        <strain evidence="8">LMG 23639</strain>
    </source>
</reference>
<dbReference type="InterPro" id="IPR015797">
    <property type="entry name" value="NUDIX_hydrolase-like_dom_sf"/>
</dbReference>
<dbReference type="Gene3D" id="3.90.79.10">
    <property type="entry name" value="Nucleoside Triphosphate Pyrophosphohydrolase"/>
    <property type="match status" value="1"/>
</dbReference>
<dbReference type="Pfam" id="PF00293">
    <property type="entry name" value="NUDIX"/>
    <property type="match status" value="1"/>
</dbReference>
<reference evidence="8" key="1">
    <citation type="journal article" date="2021" name="Front. Microbiol.">
        <title>Comprehensive Comparative Genomics and Phenotyping of Methylobacterium Species.</title>
        <authorList>
            <person name="Alessa O."/>
            <person name="Ogura Y."/>
            <person name="Fujitani Y."/>
            <person name="Takami H."/>
            <person name="Hayashi T."/>
            <person name="Sahin N."/>
            <person name="Tani A."/>
        </authorList>
    </citation>
    <scope>NUCLEOTIDE SEQUENCE</scope>
    <source>
        <strain evidence="8">LMG 23639</strain>
    </source>
</reference>
<dbReference type="PANTHER" id="PTHR12992:SF11">
    <property type="entry name" value="MITOCHONDRIAL COENZYME A DIPHOSPHATASE NUDT8"/>
    <property type="match status" value="1"/>
</dbReference>
<dbReference type="NCBIfam" id="NF007980">
    <property type="entry name" value="PRK10707.1"/>
    <property type="match status" value="1"/>
</dbReference>
<evidence type="ECO:0000313" key="9">
    <source>
        <dbReference type="Proteomes" id="UP001055102"/>
    </source>
</evidence>
<keyword evidence="6" id="KW-0464">Manganese</keyword>
<dbReference type="InterPro" id="IPR045121">
    <property type="entry name" value="CoAse"/>
</dbReference>
<keyword evidence="5" id="KW-0460">Magnesium</keyword>
<dbReference type="PANTHER" id="PTHR12992">
    <property type="entry name" value="NUDIX HYDROLASE"/>
    <property type="match status" value="1"/>
</dbReference>
<dbReference type="CDD" id="cd03426">
    <property type="entry name" value="NUDIX_CoAse_Nudt7"/>
    <property type="match status" value="1"/>
</dbReference>
<dbReference type="InterPro" id="IPR000086">
    <property type="entry name" value="NUDIX_hydrolase_dom"/>
</dbReference>
<evidence type="ECO:0000256" key="3">
    <source>
        <dbReference type="ARBA" id="ARBA00022723"/>
    </source>
</evidence>
<evidence type="ECO:0000256" key="5">
    <source>
        <dbReference type="ARBA" id="ARBA00022842"/>
    </source>
</evidence>
<evidence type="ECO:0000256" key="4">
    <source>
        <dbReference type="ARBA" id="ARBA00022801"/>
    </source>
</evidence>
<organism evidence="8 9">
    <name type="scientific">Methylobacterium jeotgali</name>
    <dbReference type="NCBI Taxonomy" id="381630"/>
    <lineage>
        <taxon>Bacteria</taxon>
        <taxon>Pseudomonadati</taxon>
        <taxon>Pseudomonadota</taxon>
        <taxon>Alphaproteobacteria</taxon>
        <taxon>Hyphomicrobiales</taxon>
        <taxon>Methylobacteriaceae</taxon>
        <taxon>Methylobacterium</taxon>
    </lineage>
</organism>
<proteinExistence type="predicted"/>
<keyword evidence="4 8" id="KW-0378">Hydrolase</keyword>
<comment type="cofactor">
    <cofactor evidence="2">
        <name>Mg(2+)</name>
        <dbReference type="ChEBI" id="CHEBI:18420"/>
    </cofactor>
</comment>
<evidence type="ECO:0000313" key="8">
    <source>
        <dbReference type="EMBL" id="GJE04810.1"/>
    </source>
</evidence>
<gene>
    <name evidence="8" type="primary">nudL</name>
    <name evidence="8" type="ORF">AOPFMNJM_0102</name>
</gene>
<keyword evidence="9" id="KW-1185">Reference proteome</keyword>
<comment type="caution">
    <text evidence="8">The sequence shown here is derived from an EMBL/GenBank/DDBJ whole genome shotgun (WGS) entry which is preliminary data.</text>
</comment>
<comment type="cofactor">
    <cofactor evidence="1">
        <name>Mn(2+)</name>
        <dbReference type="ChEBI" id="CHEBI:29035"/>
    </cofactor>
</comment>
<protein>
    <submittedName>
        <fullName evidence="8">Nudix hydrolase NudL</fullName>
    </submittedName>
</protein>
<dbReference type="PROSITE" id="PS51462">
    <property type="entry name" value="NUDIX"/>
    <property type="match status" value="1"/>
</dbReference>
<dbReference type="GO" id="GO:0016787">
    <property type="term" value="F:hydrolase activity"/>
    <property type="evidence" value="ECO:0007669"/>
    <property type="project" value="UniProtKB-KW"/>
</dbReference>
<evidence type="ECO:0000259" key="7">
    <source>
        <dbReference type="PROSITE" id="PS51462"/>
    </source>
</evidence>
<dbReference type="SUPFAM" id="SSF55811">
    <property type="entry name" value="Nudix"/>
    <property type="match status" value="1"/>
</dbReference>
<evidence type="ECO:0000256" key="2">
    <source>
        <dbReference type="ARBA" id="ARBA00001946"/>
    </source>
</evidence>
<evidence type="ECO:0000256" key="6">
    <source>
        <dbReference type="ARBA" id="ARBA00023211"/>
    </source>
</evidence>
<name>A0ABQ4SQM2_9HYPH</name>